<dbReference type="GO" id="GO:0016592">
    <property type="term" value="C:mediator complex"/>
    <property type="evidence" value="ECO:0007669"/>
    <property type="project" value="TreeGrafter"/>
</dbReference>
<keyword evidence="3" id="KW-1185">Reference proteome</keyword>
<evidence type="ECO:0000313" key="3">
    <source>
        <dbReference type="Proteomes" id="UP000030747"/>
    </source>
</evidence>
<proteinExistence type="predicted"/>
<name>U6L350_EIMTE</name>
<dbReference type="OrthoDB" id="348710at2759"/>
<evidence type="ECO:0000313" key="2">
    <source>
        <dbReference type="EMBL" id="CDJ43623.1"/>
    </source>
</evidence>
<dbReference type="GO" id="GO:0003713">
    <property type="term" value="F:transcription coactivator activity"/>
    <property type="evidence" value="ECO:0007669"/>
    <property type="project" value="TreeGrafter"/>
</dbReference>
<feature type="region of interest" description="Disordered" evidence="1">
    <location>
        <begin position="173"/>
        <end position="198"/>
    </location>
</feature>
<dbReference type="EMBL" id="HG675932">
    <property type="protein sequence ID" value="CDJ43623.1"/>
    <property type="molecule type" value="Genomic_DNA"/>
</dbReference>
<dbReference type="GO" id="GO:0045944">
    <property type="term" value="P:positive regulation of transcription by RNA polymerase II"/>
    <property type="evidence" value="ECO:0007669"/>
    <property type="project" value="TreeGrafter"/>
</dbReference>
<dbReference type="InterPro" id="IPR051647">
    <property type="entry name" value="Mediator_comp_sub12"/>
</dbReference>
<dbReference type="PANTHER" id="PTHR46007">
    <property type="entry name" value="MEDIATOR OF RNA POLYMERASE II TRANSCRIPTION SUBUNIT 12"/>
    <property type="match status" value="1"/>
</dbReference>
<dbReference type="GeneID" id="25249814"/>
<reference evidence="2" key="2">
    <citation type="submission" date="2013-10" db="EMBL/GenBank/DDBJ databases">
        <authorList>
            <person name="Aslett M."/>
        </authorList>
    </citation>
    <scope>NUCLEOTIDE SEQUENCE [LARGE SCALE GENOMIC DNA]</scope>
    <source>
        <strain evidence="2">Houghton</strain>
    </source>
</reference>
<dbReference type="RefSeq" id="XP_013234372.1">
    <property type="nucleotide sequence ID" value="XM_013378918.1"/>
</dbReference>
<sequence length="559" mass="60670">AWGCYLIAAAAHQLITEAAMSHICTACSSSSSSSNCTEQQAAAPAAAATLGFASAAEVRSKGLELLGLAADGQPRLLQQLLQQEAVLQRQNLECSCCCSCCCLCSITAALKARCSILTLLLQFLQQQRLLQLMPADLRQDALNLLDELRLQLLALLPPLRACTQRSRELQRGEQQRLQQQQQQQRRQQQSSGSSSKGSVDAVLGTAALCCSASTQQQLELRRLWRCALLLQLQHMLEDQHNASSSSSSNGSNSNSTWESLLQLPFAQVAAAVLQQPRGTLELVECLRRAATLLRQQQQQQQQQEILMLFQQPENGSKDITECSAWLQVFDCLLDSVMALLLPRLSSSSSSSRDWTDTKDFVRLLLRSADEYALDGKLPREDGSDFLEYRAAALCCAACDGVVAVLQRQLAAAAASAALPAFPLLQRQTLEALGQGQFERRRERLQLECLYAAFRCCEGVLRLCELLRPSEAPLRLLAARQQQEQQQEFGVAAADSAAAAAGAADAGGGEGGALLTPAQQKAMQRLLLLQQDTQARVLCRARIVEDTAAAVRCCGGPKVS</sequence>
<gene>
    <name evidence="2" type="ORF">ETH_00003005</name>
</gene>
<dbReference type="PANTHER" id="PTHR46007:SF12">
    <property type="entry name" value="C2H2-TYPE DOMAIN-CONTAINING PROTEIN-RELATED"/>
    <property type="match status" value="1"/>
</dbReference>
<dbReference type="VEuPathDB" id="ToxoDB:ETH2_0535600"/>
<feature type="non-terminal residue" evidence="2">
    <location>
        <position position="559"/>
    </location>
</feature>
<feature type="compositionally biased region" description="Low complexity" evidence="1">
    <location>
        <begin position="175"/>
        <end position="195"/>
    </location>
</feature>
<dbReference type="AlphaFoldDB" id="U6L350"/>
<accession>U6L350</accession>
<dbReference type="VEuPathDB" id="ToxoDB:ETH_00003005"/>
<evidence type="ECO:0000256" key="1">
    <source>
        <dbReference type="SAM" id="MobiDB-lite"/>
    </source>
</evidence>
<feature type="non-terminal residue" evidence="2">
    <location>
        <position position="1"/>
    </location>
</feature>
<reference evidence="2" key="1">
    <citation type="submission" date="2013-10" db="EMBL/GenBank/DDBJ databases">
        <title>Genomic analysis of the causative agents of coccidiosis in chickens.</title>
        <authorList>
            <person name="Reid A.J."/>
            <person name="Blake D."/>
            <person name="Billington K."/>
            <person name="Browne H."/>
            <person name="Dunn M."/>
            <person name="Hung S."/>
            <person name="Kawahara F."/>
            <person name="Miranda-Saavedra D."/>
            <person name="Mourier T."/>
            <person name="Nagra H."/>
            <person name="Otto T.D."/>
            <person name="Rawlings N."/>
            <person name="Sanchez A."/>
            <person name="Sanders M."/>
            <person name="Subramaniam C."/>
            <person name="Tay Y."/>
            <person name="Dear P."/>
            <person name="Doerig C."/>
            <person name="Gruber A."/>
            <person name="Parkinson J."/>
            <person name="Shirley M."/>
            <person name="Wan K.L."/>
            <person name="Berriman M."/>
            <person name="Tomley F."/>
            <person name="Pain A."/>
        </authorList>
    </citation>
    <scope>NUCLEOTIDE SEQUENCE [LARGE SCALE GENOMIC DNA]</scope>
    <source>
        <strain evidence="2">Houghton</strain>
    </source>
</reference>
<dbReference type="Proteomes" id="UP000030747">
    <property type="component" value="Unassembled WGS sequence"/>
</dbReference>
<organism evidence="2 3">
    <name type="scientific">Eimeria tenella</name>
    <name type="common">Coccidian parasite</name>
    <dbReference type="NCBI Taxonomy" id="5802"/>
    <lineage>
        <taxon>Eukaryota</taxon>
        <taxon>Sar</taxon>
        <taxon>Alveolata</taxon>
        <taxon>Apicomplexa</taxon>
        <taxon>Conoidasida</taxon>
        <taxon>Coccidia</taxon>
        <taxon>Eucoccidiorida</taxon>
        <taxon>Eimeriorina</taxon>
        <taxon>Eimeriidae</taxon>
        <taxon>Eimeria</taxon>
    </lineage>
</organism>
<protein>
    <submittedName>
        <fullName evidence="2">Uncharacterized protein</fullName>
    </submittedName>
</protein>